<accession>A0ABY4TT07</accession>
<dbReference type="InterPro" id="IPR038607">
    <property type="entry name" value="PhoD-like_sf"/>
</dbReference>
<evidence type="ECO:0000259" key="2">
    <source>
        <dbReference type="Pfam" id="PF16655"/>
    </source>
</evidence>
<feature type="domain" description="Phospholipase D N-terminal" evidence="2">
    <location>
        <begin position="39"/>
        <end position="128"/>
    </location>
</feature>
<dbReference type="PROSITE" id="PS51318">
    <property type="entry name" value="TAT"/>
    <property type="match status" value="1"/>
</dbReference>
<dbReference type="InterPro" id="IPR052900">
    <property type="entry name" value="Phospholipid_Metab_Enz"/>
</dbReference>
<dbReference type="Proteomes" id="UP001055580">
    <property type="component" value="Chromosome"/>
</dbReference>
<dbReference type="Pfam" id="PF09423">
    <property type="entry name" value="PhoD"/>
    <property type="match status" value="1"/>
</dbReference>
<reference evidence="3" key="1">
    <citation type="submission" date="2022-05" db="EMBL/GenBank/DDBJ databases">
        <title>Sphingomonas sp. strain RMG20 Genome sequencing and assembly.</title>
        <authorList>
            <person name="Kim I."/>
        </authorList>
    </citation>
    <scope>NUCLEOTIDE SEQUENCE</scope>
    <source>
        <strain evidence="3">RMG20</strain>
    </source>
</reference>
<dbReference type="InterPro" id="IPR006311">
    <property type="entry name" value="TAT_signal"/>
</dbReference>
<evidence type="ECO:0000259" key="1">
    <source>
        <dbReference type="Pfam" id="PF09423"/>
    </source>
</evidence>
<keyword evidence="4" id="KW-1185">Reference proteome</keyword>
<protein>
    <submittedName>
        <fullName evidence="3">Alkaline phosphatase D family protein</fullName>
    </submittedName>
</protein>
<name>A0ABY4TT07_9SPHN</name>
<evidence type="ECO:0000313" key="3">
    <source>
        <dbReference type="EMBL" id="URW74965.1"/>
    </source>
</evidence>
<dbReference type="InterPro" id="IPR018946">
    <property type="entry name" value="PhoD-like_MPP"/>
</dbReference>
<dbReference type="RefSeq" id="WP_250750300.1">
    <property type="nucleotide sequence ID" value="NZ_CP098401.1"/>
</dbReference>
<sequence>MTLTLDRRQLIVTGTLGLAALSFPGIALAQGLTRTGFTHNVASGEPGATSMLLWTRYVPVSGDVATIRVELSEAPDFARIAGGAEMTTGPWRDHTIKLTVTGLKPGTRYHYRFIAPDGTLSPVGRTKTLPTTARRLKIAVFSCSNIGFGWFGAYGHAAAGDCDLAYHLGDYFYEYGPGTYPVKAEMVDGRDMAPDHEALSLADYRLRYASYRADPDLQALHAAMPMLVAMDDHESANNSWEGGAQNHQSATEGAWSLRKAAAIQAWREWMPVSDLPYASYDVGGLATIYRTDTRLAARSAELVVTAAMRSDPAALRRFREGAWRDPARTMMGSTQEAWLAAAMAASARAGRGWQIVGFGTNMGYLQTPEDALNWLPPTAPEWARTGISDRVTLGRANLPQDMDSWGGFPAARARFLAAAQGLAADTIVLSGDSHNAWSFQLATGGRAAAVEFGVQSVTSGGIEGATRGVDPARIARSLVAGNRELAWCDTSRRGYMVTTLTPERATNEWLFWDSVATRSLTPTGAKIATVARGTRRIAV</sequence>
<dbReference type="CDD" id="cd00063">
    <property type="entry name" value="FN3"/>
    <property type="match status" value="1"/>
</dbReference>
<feature type="domain" description="PhoD-like phosphatase metallophosphatase" evidence="1">
    <location>
        <begin position="139"/>
        <end position="509"/>
    </location>
</feature>
<proteinExistence type="predicted"/>
<dbReference type="SUPFAM" id="SSF56300">
    <property type="entry name" value="Metallo-dependent phosphatases"/>
    <property type="match status" value="1"/>
</dbReference>
<dbReference type="PANTHER" id="PTHR43606">
    <property type="entry name" value="PHOSPHATASE, PUTATIVE (AFU_ORTHOLOGUE AFUA_6G08710)-RELATED"/>
    <property type="match status" value="1"/>
</dbReference>
<dbReference type="InterPro" id="IPR032093">
    <property type="entry name" value="PhoD_N"/>
</dbReference>
<dbReference type="CDD" id="cd07389">
    <property type="entry name" value="MPP_PhoD"/>
    <property type="match status" value="1"/>
</dbReference>
<organism evidence="3 4">
    <name type="scientific">Sphingomonas donggukensis</name>
    <dbReference type="NCBI Taxonomy" id="2949093"/>
    <lineage>
        <taxon>Bacteria</taxon>
        <taxon>Pseudomonadati</taxon>
        <taxon>Pseudomonadota</taxon>
        <taxon>Alphaproteobacteria</taxon>
        <taxon>Sphingomonadales</taxon>
        <taxon>Sphingomonadaceae</taxon>
        <taxon>Sphingomonas</taxon>
    </lineage>
</organism>
<dbReference type="PANTHER" id="PTHR43606:SF2">
    <property type="entry name" value="ALKALINE PHOSPHATASE FAMILY PROTEIN (AFU_ORTHOLOGUE AFUA_5G03860)"/>
    <property type="match status" value="1"/>
</dbReference>
<dbReference type="Gene3D" id="2.60.40.380">
    <property type="entry name" value="Purple acid phosphatase-like, N-terminal"/>
    <property type="match status" value="1"/>
</dbReference>
<dbReference type="InterPro" id="IPR003961">
    <property type="entry name" value="FN3_dom"/>
</dbReference>
<gene>
    <name evidence="3" type="ORF">M9980_10370</name>
</gene>
<dbReference type="Gene3D" id="3.60.21.70">
    <property type="entry name" value="PhoD-like phosphatase"/>
    <property type="match status" value="1"/>
</dbReference>
<dbReference type="Pfam" id="PF16655">
    <property type="entry name" value="PhoD_N"/>
    <property type="match status" value="1"/>
</dbReference>
<evidence type="ECO:0000313" key="4">
    <source>
        <dbReference type="Proteomes" id="UP001055580"/>
    </source>
</evidence>
<dbReference type="InterPro" id="IPR029052">
    <property type="entry name" value="Metallo-depent_PP-like"/>
</dbReference>
<dbReference type="EMBL" id="CP098401">
    <property type="protein sequence ID" value="URW74965.1"/>
    <property type="molecule type" value="Genomic_DNA"/>
</dbReference>